<dbReference type="Proteomes" id="UP001596157">
    <property type="component" value="Unassembled WGS sequence"/>
</dbReference>
<keyword evidence="2" id="KW-0732">Signal</keyword>
<name>A0ABW0EVQ0_9PSEU</name>
<accession>A0ABW0EVQ0</accession>
<feature type="region of interest" description="Disordered" evidence="1">
    <location>
        <begin position="188"/>
        <end position="234"/>
    </location>
</feature>
<dbReference type="PROSITE" id="PS51257">
    <property type="entry name" value="PROKAR_LIPOPROTEIN"/>
    <property type="match status" value="1"/>
</dbReference>
<feature type="compositionally biased region" description="Pro residues" evidence="1">
    <location>
        <begin position="217"/>
        <end position="227"/>
    </location>
</feature>
<evidence type="ECO:0000313" key="3">
    <source>
        <dbReference type="EMBL" id="MFC5290320.1"/>
    </source>
</evidence>
<dbReference type="RefSeq" id="WP_378250204.1">
    <property type="nucleotide sequence ID" value="NZ_JBHSKF010000015.1"/>
</dbReference>
<dbReference type="EMBL" id="JBHSKF010000015">
    <property type="protein sequence ID" value="MFC5290320.1"/>
    <property type="molecule type" value="Genomic_DNA"/>
</dbReference>
<evidence type="ECO:0000256" key="2">
    <source>
        <dbReference type="SAM" id="SignalP"/>
    </source>
</evidence>
<feature type="region of interest" description="Disordered" evidence="1">
    <location>
        <begin position="36"/>
        <end position="59"/>
    </location>
</feature>
<feature type="signal peptide" evidence="2">
    <location>
        <begin position="1"/>
        <end position="27"/>
    </location>
</feature>
<evidence type="ECO:0000256" key="1">
    <source>
        <dbReference type="SAM" id="MobiDB-lite"/>
    </source>
</evidence>
<gene>
    <name evidence="3" type="ORF">ACFPM7_24980</name>
</gene>
<reference evidence="4" key="1">
    <citation type="journal article" date="2019" name="Int. J. Syst. Evol. Microbiol.">
        <title>The Global Catalogue of Microorganisms (GCM) 10K type strain sequencing project: providing services to taxonomists for standard genome sequencing and annotation.</title>
        <authorList>
            <consortium name="The Broad Institute Genomics Platform"/>
            <consortium name="The Broad Institute Genome Sequencing Center for Infectious Disease"/>
            <person name="Wu L."/>
            <person name="Ma J."/>
        </authorList>
    </citation>
    <scope>NUCLEOTIDE SEQUENCE [LARGE SCALE GENOMIC DNA]</scope>
    <source>
        <strain evidence="4">CCUG 59778</strain>
    </source>
</reference>
<feature type="chain" id="PRO_5047500637" evidence="2">
    <location>
        <begin position="28"/>
        <end position="234"/>
    </location>
</feature>
<comment type="caution">
    <text evidence="3">The sequence shown here is derived from an EMBL/GenBank/DDBJ whole genome shotgun (WGS) entry which is preliminary data.</text>
</comment>
<protein>
    <submittedName>
        <fullName evidence="3">DUF3105 domain-containing protein</fullName>
    </submittedName>
</protein>
<evidence type="ECO:0000313" key="4">
    <source>
        <dbReference type="Proteomes" id="UP001596157"/>
    </source>
</evidence>
<proteinExistence type="predicted"/>
<dbReference type="InterPro" id="IPR021454">
    <property type="entry name" value="DUF3105"/>
</dbReference>
<feature type="compositionally biased region" description="Gly residues" evidence="1">
    <location>
        <begin position="41"/>
        <end position="54"/>
    </location>
</feature>
<dbReference type="Pfam" id="PF11303">
    <property type="entry name" value="DUF3105"/>
    <property type="match status" value="1"/>
</dbReference>
<keyword evidence="4" id="KW-1185">Reference proteome</keyword>
<organism evidence="3 4">
    <name type="scientific">Actinokineospora guangxiensis</name>
    <dbReference type="NCBI Taxonomy" id="1490288"/>
    <lineage>
        <taxon>Bacteria</taxon>
        <taxon>Bacillati</taxon>
        <taxon>Actinomycetota</taxon>
        <taxon>Actinomycetes</taxon>
        <taxon>Pseudonocardiales</taxon>
        <taxon>Pseudonocardiaceae</taxon>
        <taxon>Actinokineospora</taxon>
    </lineage>
</organism>
<sequence>MVGREGAGPRWRLAAVLVGALLTAACATVVDGTPVAAPGGQEQGGGDQDGGQGGEDPTAGIDGVLVIDYPHGSRHVVAPQRVDYDHLPPLGGAHDSYWAPCMGQVFTVAVRTEHFVHSMEHGAVWVTYNPDAVRGADLKDLVSKVEGQPYMVLSPFPGQESPVSLQSWGRQLRLDSADDPRFTRFVTATRGNPELSPEPGARCDSVGPEFFDEDDPPPFQAGPPGPNSVPVTGG</sequence>